<dbReference type="EMBL" id="PGUY01000061">
    <property type="protein sequence ID" value="PLT28441.1"/>
    <property type="molecule type" value="Genomic_DNA"/>
</dbReference>
<keyword evidence="2" id="KW-1185">Reference proteome</keyword>
<proteinExistence type="predicted"/>
<protein>
    <submittedName>
        <fullName evidence="1">Uncharacterized protein</fullName>
    </submittedName>
</protein>
<evidence type="ECO:0000313" key="2">
    <source>
        <dbReference type="Proteomes" id="UP000234748"/>
    </source>
</evidence>
<accession>A0A2N5M267</accession>
<name>A0A2N5M267_9BACI</name>
<dbReference type="Proteomes" id="UP000234748">
    <property type="component" value="Unassembled WGS sequence"/>
</dbReference>
<sequence length="107" mass="12289">MDNFDSLIRRYLNLHDNAFYLASQLSEVNKVLADIEETLKKSLHGKRFTDTEGRRGVIRTGSDYGRTESEEDFKASVTQSENKIHLVYDDGKISYVSLSTLRNLNLE</sequence>
<gene>
    <name evidence="1" type="ORF">CUU66_18540</name>
</gene>
<organism evidence="1 2">
    <name type="scientific">Peribacillus deserti</name>
    <dbReference type="NCBI Taxonomy" id="673318"/>
    <lineage>
        <taxon>Bacteria</taxon>
        <taxon>Bacillati</taxon>
        <taxon>Bacillota</taxon>
        <taxon>Bacilli</taxon>
        <taxon>Bacillales</taxon>
        <taxon>Bacillaceae</taxon>
        <taxon>Peribacillus</taxon>
    </lineage>
</organism>
<reference evidence="1 2" key="1">
    <citation type="submission" date="2017-11" db="EMBL/GenBank/DDBJ databases">
        <title>Comparitive Functional Genomics of Dry Heat Resistant strains isolated from the Viking Spacecraft.</title>
        <authorList>
            <person name="Seuylemezian A."/>
            <person name="Cooper K."/>
            <person name="Vaishampayan P."/>
        </authorList>
    </citation>
    <scope>NUCLEOTIDE SEQUENCE [LARGE SCALE GENOMIC DNA]</scope>
    <source>
        <strain evidence="1 2">V1-29</strain>
    </source>
</reference>
<dbReference type="AlphaFoldDB" id="A0A2N5M267"/>
<dbReference type="RefSeq" id="WP_101644891.1">
    <property type="nucleotide sequence ID" value="NZ_PGUY01000061.1"/>
</dbReference>
<comment type="caution">
    <text evidence="1">The sequence shown here is derived from an EMBL/GenBank/DDBJ whole genome shotgun (WGS) entry which is preliminary data.</text>
</comment>
<dbReference type="OrthoDB" id="9965209at2"/>
<evidence type="ECO:0000313" key="1">
    <source>
        <dbReference type="EMBL" id="PLT28441.1"/>
    </source>
</evidence>